<proteinExistence type="predicted"/>
<dbReference type="EMBL" id="JANFQF010000005">
    <property type="protein sequence ID" value="MCQ4118938.1"/>
    <property type="molecule type" value="Genomic_DNA"/>
</dbReference>
<keyword evidence="3" id="KW-1185">Reference proteome</keyword>
<dbReference type="InterPro" id="IPR001509">
    <property type="entry name" value="Epimerase_deHydtase"/>
</dbReference>
<dbReference type="PANTHER" id="PTHR43245">
    <property type="entry name" value="BIFUNCTIONAL POLYMYXIN RESISTANCE PROTEIN ARNA"/>
    <property type="match status" value="1"/>
</dbReference>
<reference evidence="2 3" key="1">
    <citation type="submission" date="2022-07" db="EMBL/GenBank/DDBJ databases">
        <title>Degradation activity of malathion, p-nitrophenol and potential low-temperature adaptation strategy of Rhodococcus sp. FXJ9.536.</title>
        <authorList>
            <person name="Huang J."/>
            <person name="Huang Y."/>
        </authorList>
    </citation>
    <scope>NUCLEOTIDE SEQUENCE [LARGE SCALE GENOMIC DNA]</scope>
    <source>
        <strain evidence="2 3">FXJ9.536</strain>
    </source>
</reference>
<accession>A0ABT1Q9K6</accession>
<evidence type="ECO:0000313" key="2">
    <source>
        <dbReference type="EMBL" id="MCQ4118938.1"/>
    </source>
</evidence>
<evidence type="ECO:0000313" key="3">
    <source>
        <dbReference type="Proteomes" id="UP001524501"/>
    </source>
</evidence>
<organism evidence="2 3">
    <name type="scientific">Rhodococcus tibetensis</name>
    <dbReference type="NCBI Taxonomy" id="2965064"/>
    <lineage>
        <taxon>Bacteria</taxon>
        <taxon>Bacillati</taxon>
        <taxon>Actinomycetota</taxon>
        <taxon>Actinomycetes</taxon>
        <taxon>Mycobacteriales</taxon>
        <taxon>Nocardiaceae</taxon>
        <taxon>Rhodococcus</taxon>
    </lineage>
</organism>
<name>A0ABT1Q9K6_9NOCA</name>
<dbReference type="Gene3D" id="3.40.50.720">
    <property type="entry name" value="NAD(P)-binding Rossmann-like Domain"/>
    <property type="match status" value="1"/>
</dbReference>
<dbReference type="SUPFAM" id="SSF51735">
    <property type="entry name" value="NAD(P)-binding Rossmann-fold domains"/>
    <property type="match status" value="1"/>
</dbReference>
<comment type="caution">
    <text evidence="2">The sequence shown here is derived from an EMBL/GenBank/DDBJ whole genome shotgun (WGS) entry which is preliminary data.</text>
</comment>
<feature type="domain" description="NAD-dependent epimerase/dehydratase" evidence="1">
    <location>
        <begin position="1"/>
        <end position="220"/>
    </location>
</feature>
<dbReference type="PANTHER" id="PTHR43245:SF23">
    <property type="entry name" value="NAD(P)-BINDING DOMAIN-CONTAINING PROTEIN"/>
    <property type="match status" value="1"/>
</dbReference>
<dbReference type="Proteomes" id="UP001524501">
    <property type="component" value="Unassembled WGS sequence"/>
</dbReference>
<dbReference type="InterPro" id="IPR050177">
    <property type="entry name" value="Lipid_A_modif_metabolic_enz"/>
</dbReference>
<dbReference type="InterPro" id="IPR036291">
    <property type="entry name" value="NAD(P)-bd_dom_sf"/>
</dbReference>
<evidence type="ECO:0000259" key="1">
    <source>
        <dbReference type="Pfam" id="PF01370"/>
    </source>
</evidence>
<dbReference type="RefSeq" id="WP_255966765.1">
    <property type="nucleotide sequence ID" value="NZ_JANFQF010000005.1"/>
</dbReference>
<dbReference type="Pfam" id="PF01370">
    <property type="entry name" value="Epimerase"/>
    <property type="match status" value="1"/>
</dbReference>
<protein>
    <submittedName>
        <fullName evidence="2">NAD-dependent epimerase/dehydratase family protein</fullName>
    </submittedName>
</protein>
<sequence length="309" mass="33956">MGATGNFGRVIIPRLLENSTTTSVLAIARRLYVSDDPRVCSVALDVRDPDLHEHLRGYDAVIHLAFIVEETRDKRVSHDINVRGTMNVVTAAEKAGVRHLVVASSVNAYGSEISDDFVTEDVFPLSDPGRFYFHDKSQIEHYIEWFRATAASPMSIVTLRCSFVVGPSISNIAIDAMCAKFAAIPEADRASYQFLNETDLAEAFALAVSDELLEGAYNVAPPDRTTMRTLASLHGQILVSLPMRVAVAAANLLYRLRLVKYSGHWVTAGDISVDSSRFSDATGWKSSTSSDENASMMLRLNGRTVRRVV</sequence>
<gene>
    <name evidence="2" type="ORF">NOF53_07095</name>
</gene>